<dbReference type="EMBL" id="JAQKAB010000001">
    <property type="protein sequence ID" value="MDA7025521.1"/>
    <property type="molecule type" value="Genomic_DNA"/>
</dbReference>
<evidence type="ECO:0000256" key="3">
    <source>
        <dbReference type="ARBA" id="ARBA00022845"/>
    </source>
</evidence>
<comment type="caution">
    <text evidence="5">The sequence shown here is derived from an EMBL/GenBank/DDBJ whole genome shotgun (WGS) entry which is preliminary data.</text>
</comment>
<dbReference type="RefSeq" id="WP_271339362.1">
    <property type="nucleotide sequence ID" value="NZ_JAQKAB010000001.1"/>
</dbReference>
<comment type="subcellular location">
    <subcellularLocation>
        <location evidence="4">Cytoplasm</location>
    </subcellularLocation>
</comment>
<dbReference type="InterPro" id="IPR003775">
    <property type="entry name" value="Flagellar_assembly_factor_FliW"/>
</dbReference>
<comment type="subunit">
    <text evidence="4">Interacts with translational regulator CsrA and flagellin(s).</text>
</comment>
<keyword evidence="3 4" id="KW-0810">Translation regulation</keyword>
<keyword evidence="6" id="KW-1185">Reference proteome</keyword>
<evidence type="ECO:0000256" key="1">
    <source>
        <dbReference type="ARBA" id="ARBA00022490"/>
    </source>
</evidence>
<keyword evidence="4" id="KW-0143">Chaperone</keyword>
<dbReference type="Gene3D" id="2.30.290.10">
    <property type="entry name" value="BH3618-like"/>
    <property type="match status" value="1"/>
</dbReference>
<reference evidence="5 6" key="1">
    <citation type="submission" date="2023-01" db="EMBL/GenBank/DDBJ databases">
        <title>Bacillus changyiensis sp. nov., isolated from a coastal deposit.</title>
        <authorList>
            <person name="Xiao G."/>
            <person name="Lai Q."/>
            <person name="Hu Z."/>
            <person name="Shao Z."/>
        </authorList>
    </citation>
    <scope>NUCLEOTIDE SEQUENCE [LARGE SCALE GENOMIC DNA]</scope>
    <source>
        <strain evidence="5 6">CLL-7-23</strain>
    </source>
</reference>
<keyword evidence="2 4" id="KW-1005">Bacterial flagellum biogenesis</keyword>
<dbReference type="SUPFAM" id="SSF141457">
    <property type="entry name" value="BH3618-like"/>
    <property type="match status" value="1"/>
</dbReference>
<name>A0ABT4X286_9BACI</name>
<proteinExistence type="inferred from homology"/>
<evidence type="ECO:0000313" key="5">
    <source>
        <dbReference type="EMBL" id="MDA7025521.1"/>
    </source>
</evidence>
<organism evidence="5 6">
    <name type="scientific">Bacillus changyiensis</name>
    <dbReference type="NCBI Taxonomy" id="3004103"/>
    <lineage>
        <taxon>Bacteria</taxon>
        <taxon>Bacillati</taxon>
        <taxon>Bacillota</taxon>
        <taxon>Bacilli</taxon>
        <taxon>Bacillales</taxon>
        <taxon>Bacillaceae</taxon>
        <taxon>Bacillus</taxon>
    </lineage>
</organism>
<sequence length="143" mass="16008">MIIKTKYHGETNINENQIIVFESGLPGFVDEKKFVILPLSEDSPFLVLQSTEMEELAFIVTSPFVFFKDYAFDLDEATVESLNIEASEHVEVMAILTIEDPFEKTTANLLAPIIVNRKQMLAKQVILQNSPYQTKHAIGGGAC</sequence>
<comment type="similarity">
    <text evidence="4">Belongs to the FliW family.</text>
</comment>
<dbReference type="Pfam" id="PF02623">
    <property type="entry name" value="FliW"/>
    <property type="match status" value="1"/>
</dbReference>
<accession>A0ABT4X286</accession>
<dbReference type="NCBIfam" id="NF009793">
    <property type="entry name" value="PRK13285.1-1"/>
    <property type="match status" value="1"/>
</dbReference>
<dbReference type="PANTHER" id="PTHR39190">
    <property type="entry name" value="FLAGELLAR ASSEMBLY FACTOR FLIW"/>
    <property type="match status" value="1"/>
</dbReference>
<evidence type="ECO:0000256" key="4">
    <source>
        <dbReference type="HAMAP-Rule" id="MF_01185"/>
    </source>
</evidence>
<dbReference type="HAMAP" id="MF_01185">
    <property type="entry name" value="FliW"/>
    <property type="match status" value="1"/>
</dbReference>
<keyword evidence="5" id="KW-0282">Flagellum</keyword>
<evidence type="ECO:0000256" key="2">
    <source>
        <dbReference type="ARBA" id="ARBA00022795"/>
    </source>
</evidence>
<dbReference type="InterPro" id="IPR024046">
    <property type="entry name" value="Flagellar_assmbl_FliW_dom_sf"/>
</dbReference>
<dbReference type="Proteomes" id="UP001211894">
    <property type="component" value="Unassembled WGS sequence"/>
</dbReference>
<gene>
    <name evidence="4 5" type="primary">fliW</name>
    <name evidence="5" type="ORF">PJ311_02715</name>
</gene>
<evidence type="ECO:0000313" key="6">
    <source>
        <dbReference type="Proteomes" id="UP001211894"/>
    </source>
</evidence>
<dbReference type="PANTHER" id="PTHR39190:SF1">
    <property type="entry name" value="FLAGELLAR ASSEMBLY FACTOR FLIW"/>
    <property type="match status" value="1"/>
</dbReference>
<comment type="function">
    <text evidence="4">Acts as an anti-CsrA protein, binds CsrA and prevents it from repressing translation of its target genes, one of which is flagellin. Binds to flagellin and participates in the assembly of the flagellum.</text>
</comment>
<protein>
    <recommendedName>
        <fullName evidence="4">Flagellar assembly factor FliW</fullName>
    </recommendedName>
</protein>
<keyword evidence="5" id="KW-0969">Cilium</keyword>
<keyword evidence="5" id="KW-0966">Cell projection</keyword>
<keyword evidence="1 4" id="KW-0963">Cytoplasm</keyword>